<evidence type="ECO:0000313" key="2">
    <source>
        <dbReference type="EMBL" id="CAL8108039.1"/>
    </source>
</evidence>
<dbReference type="Proteomes" id="UP001642540">
    <property type="component" value="Unassembled WGS sequence"/>
</dbReference>
<keyword evidence="1" id="KW-1133">Transmembrane helix</keyword>
<organism evidence="2 3">
    <name type="scientific">Orchesella dallaii</name>
    <dbReference type="NCBI Taxonomy" id="48710"/>
    <lineage>
        <taxon>Eukaryota</taxon>
        <taxon>Metazoa</taxon>
        <taxon>Ecdysozoa</taxon>
        <taxon>Arthropoda</taxon>
        <taxon>Hexapoda</taxon>
        <taxon>Collembola</taxon>
        <taxon>Entomobryomorpha</taxon>
        <taxon>Entomobryoidea</taxon>
        <taxon>Orchesellidae</taxon>
        <taxon>Orchesellinae</taxon>
        <taxon>Orchesella</taxon>
    </lineage>
</organism>
<dbReference type="EMBL" id="CAXLJM020000039">
    <property type="protein sequence ID" value="CAL8108039.1"/>
    <property type="molecule type" value="Genomic_DNA"/>
</dbReference>
<keyword evidence="1" id="KW-0472">Membrane</keyword>
<protein>
    <recommendedName>
        <fullName evidence="4">Gustatory receptor</fullName>
    </recommendedName>
</protein>
<proteinExistence type="predicted"/>
<accession>A0ABP1QRB7</accession>
<comment type="caution">
    <text evidence="2">The sequence shown here is derived from an EMBL/GenBank/DDBJ whole genome shotgun (WGS) entry which is preliminary data.</text>
</comment>
<sequence>MLVANMGLFVRVIKLASSINAVKFAWEPKSQRLKMLDTPTQKKVSNICHLYKILTIFVVLQASFGYTTIMNGSSSTKIVIAITIPGLLLLNTFVDTCTSTASEFVLCINGFLQFDALYCRARLKHLNRIKSFMESLNLLFAKLVYISAILIPFLMLDGIYWRNPCKPSLIGYWALEQCVGQGEPSKFPSWQWILSSFLKLSVFLLNHYYWIVGFAIAPVIISGEMILCTLALSEYLDTFFFRAKYRISTVFHNAKVYRFIQLLNLFLNRILQRVLISFIAEAILLTALSLVAMVRLDWKSYNMVSLVLAGLLLANSLSFFNISLGGMVGVYTKSAKVLQAANRIARVGRGHSQAERKWLMKFYRSCPLLKMRIGYCNFLDGVTPLVCIDVAINLTVQLLLITG</sequence>
<feature type="transmembrane region" description="Helical" evidence="1">
    <location>
        <begin position="274"/>
        <end position="294"/>
    </location>
</feature>
<reference evidence="2 3" key="1">
    <citation type="submission" date="2024-08" db="EMBL/GenBank/DDBJ databases">
        <authorList>
            <person name="Cucini C."/>
            <person name="Frati F."/>
        </authorList>
    </citation>
    <scope>NUCLEOTIDE SEQUENCE [LARGE SCALE GENOMIC DNA]</scope>
</reference>
<keyword evidence="1" id="KW-0812">Transmembrane</keyword>
<feature type="transmembrane region" description="Helical" evidence="1">
    <location>
        <begin position="306"/>
        <end position="331"/>
    </location>
</feature>
<evidence type="ECO:0000256" key="1">
    <source>
        <dbReference type="SAM" id="Phobius"/>
    </source>
</evidence>
<feature type="transmembrane region" description="Helical" evidence="1">
    <location>
        <begin position="49"/>
        <end position="66"/>
    </location>
</feature>
<evidence type="ECO:0008006" key="4">
    <source>
        <dbReference type="Google" id="ProtNLM"/>
    </source>
</evidence>
<keyword evidence="3" id="KW-1185">Reference proteome</keyword>
<name>A0ABP1QRB7_9HEXA</name>
<feature type="transmembrane region" description="Helical" evidence="1">
    <location>
        <begin position="78"/>
        <end position="94"/>
    </location>
</feature>
<evidence type="ECO:0000313" key="3">
    <source>
        <dbReference type="Proteomes" id="UP001642540"/>
    </source>
</evidence>
<feature type="transmembrane region" description="Helical" evidence="1">
    <location>
        <begin position="139"/>
        <end position="161"/>
    </location>
</feature>
<feature type="transmembrane region" description="Helical" evidence="1">
    <location>
        <begin position="208"/>
        <end position="232"/>
    </location>
</feature>
<gene>
    <name evidence="2" type="ORF">ODALV1_LOCUS12853</name>
</gene>